<dbReference type="Pfam" id="PF00144">
    <property type="entry name" value="Beta-lactamase"/>
    <property type="match status" value="1"/>
</dbReference>
<name>A0A5B0ECL4_9MICC</name>
<dbReference type="Proteomes" id="UP000323856">
    <property type="component" value="Unassembled WGS sequence"/>
</dbReference>
<feature type="domain" description="Beta-lactamase-related" evidence="1">
    <location>
        <begin position="44"/>
        <end position="374"/>
    </location>
</feature>
<sequence length="398" mass="41610">MGPAAMGNVWDVTTQMNHTHVIDQRFAPVAQLMASYAAEDPDYSGQLAIYQGGNLVLDMSVGKDSTPESMTGVFSCSKGAGAIVMALLVQQGLLDLEAPVALYWPEFAAAGKAGITVEQLLSHQGGLPGAPGGFTQEELLDSRLAASIIAATAPLWKSPGTHSYHALTMGVFMEELARRCAQESLQDIFERRIRAPHNIDFYLGLPEELESRYHPVLTAAQGPPPPFIDPFSPLGLALNSTGGFDGPKGQSFEIMEVPNVRAIREGGPAAIGGVASALGLARLYAAVGTGFIDESGDEHAPLLTEETIAKVSQDRVFGLDRAGGHLGAFAIGFMKAHANNDFGSARAFGHDGANASLGYADPAYGLALGYIPARAEVNGTGSHGGQLSVLARQVLLGG</sequence>
<dbReference type="InterPro" id="IPR001466">
    <property type="entry name" value="Beta-lactam-related"/>
</dbReference>
<gene>
    <name evidence="2" type="ORF">FQ154_14235</name>
</gene>
<evidence type="ECO:0000313" key="2">
    <source>
        <dbReference type="EMBL" id="KAA0975159.1"/>
    </source>
</evidence>
<evidence type="ECO:0000259" key="1">
    <source>
        <dbReference type="Pfam" id="PF00144"/>
    </source>
</evidence>
<dbReference type="PANTHER" id="PTHR43319">
    <property type="entry name" value="BETA-LACTAMASE-RELATED"/>
    <property type="match status" value="1"/>
</dbReference>
<dbReference type="InterPro" id="IPR012338">
    <property type="entry name" value="Beta-lactam/transpept-like"/>
</dbReference>
<dbReference type="SUPFAM" id="SSF56601">
    <property type="entry name" value="beta-lactamase/transpeptidase-like"/>
    <property type="match status" value="1"/>
</dbReference>
<dbReference type="PANTHER" id="PTHR43319:SF3">
    <property type="entry name" value="BETA-LACTAMASE-RELATED DOMAIN-CONTAINING PROTEIN"/>
    <property type="match status" value="1"/>
</dbReference>
<protein>
    <submittedName>
        <fullName evidence="2">Beta-lactamase family protein</fullName>
    </submittedName>
</protein>
<dbReference type="Gene3D" id="3.40.710.10">
    <property type="entry name" value="DD-peptidase/beta-lactamase superfamily"/>
    <property type="match status" value="1"/>
</dbReference>
<accession>A0A5B0ECL4</accession>
<evidence type="ECO:0000313" key="3">
    <source>
        <dbReference type="Proteomes" id="UP000323856"/>
    </source>
</evidence>
<dbReference type="EMBL" id="VOBL01000016">
    <property type="protein sequence ID" value="KAA0975159.1"/>
    <property type="molecule type" value="Genomic_DNA"/>
</dbReference>
<dbReference type="OrthoDB" id="3422781at2"/>
<dbReference type="InterPro" id="IPR052907">
    <property type="entry name" value="Beta-lactamase/esterase"/>
</dbReference>
<proteinExistence type="predicted"/>
<organism evidence="2 3">
    <name type="scientific">Paeniglutamicibacter gangotriensis</name>
    <dbReference type="NCBI Taxonomy" id="254787"/>
    <lineage>
        <taxon>Bacteria</taxon>
        <taxon>Bacillati</taxon>
        <taxon>Actinomycetota</taxon>
        <taxon>Actinomycetes</taxon>
        <taxon>Micrococcales</taxon>
        <taxon>Micrococcaceae</taxon>
        <taxon>Paeniglutamicibacter</taxon>
    </lineage>
</organism>
<reference evidence="2 3" key="1">
    <citation type="submission" date="2019-07" db="EMBL/GenBank/DDBJ databases">
        <title>Analysis of the biochemical properties, biological activity and biotechnological potential of siderophores and biosurfactants produced by Antarctic psychrotolerant bacteria.</title>
        <authorList>
            <person name="Styczynski M."/>
            <person name="Krucon T."/>
            <person name="Decewicz P."/>
            <person name="Dziewit L."/>
        </authorList>
    </citation>
    <scope>NUCLEOTIDE SEQUENCE [LARGE SCALE GENOMIC DNA]</scope>
    <source>
        <strain evidence="2 3">ANT_H27</strain>
    </source>
</reference>
<dbReference type="AlphaFoldDB" id="A0A5B0ECL4"/>
<comment type="caution">
    <text evidence="2">The sequence shown here is derived from an EMBL/GenBank/DDBJ whole genome shotgun (WGS) entry which is preliminary data.</text>
</comment>